<feature type="transmembrane region" description="Helical" evidence="5">
    <location>
        <begin position="124"/>
        <end position="143"/>
    </location>
</feature>
<dbReference type="Proteomes" id="UP000232688">
    <property type="component" value="Unassembled WGS sequence"/>
</dbReference>
<gene>
    <name evidence="6" type="ORF">CHRIB12_LOCUS6192</name>
    <name evidence="7" type="ORF">RhiirA1_456216</name>
</gene>
<evidence type="ECO:0000256" key="3">
    <source>
        <dbReference type="ARBA" id="ARBA00022989"/>
    </source>
</evidence>
<dbReference type="GO" id="GO:0016020">
    <property type="term" value="C:membrane"/>
    <property type="evidence" value="ECO:0007669"/>
    <property type="project" value="UniProtKB-SubCell"/>
</dbReference>
<comment type="subcellular location">
    <subcellularLocation>
        <location evidence="1">Membrane</location>
        <topology evidence="1">Multi-pass membrane protein</topology>
    </subcellularLocation>
</comment>
<reference evidence="7 8" key="2">
    <citation type="submission" date="2017-10" db="EMBL/GenBank/DDBJ databases">
        <title>Genome analyses suggest a sexual origin of heterokaryosis in a supposedly ancient asexual fungus.</title>
        <authorList>
            <person name="Corradi N."/>
            <person name="Sedzielewska K."/>
            <person name="Noel J."/>
            <person name="Charron P."/>
            <person name="Farinelli L."/>
            <person name="Marton T."/>
            <person name="Kruger M."/>
            <person name="Pelin A."/>
            <person name="Brachmann A."/>
            <person name="Corradi N."/>
        </authorList>
    </citation>
    <scope>NUCLEOTIDE SEQUENCE [LARGE SCALE GENOMIC DNA]</scope>
    <source>
        <strain evidence="7 8">A1</strain>
    </source>
</reference>
<dbReference type="EMBL" id="LLXH01000286">
    <property type="protein sequence ID" value="PKC69272.1"/>
    <property type="molecule type" value="Genomic_DNA"/>
</dbReference>
<keyword evidence="2 5" id="KW-0812">Transmembrane</keyword>
<keyword evidence="3 5" id="KW-1133">Transmembrane helix</keyword>
<evidence type="ECO:0000313" key="8">
    <source>
        <dbReference type="Proteomes" id="UP000232688"/>
    </source>
</evidence>
<keyword evidence="4 5" id="KW-0472">Membrane</keyword>
<dbReference type="InterPro" id="IPR044772">
    <property type="entry name" value="NO3_transporter"/>
</dbReference>
<reference evidence="6" key="3">
    <citation type="submission" date="2020-05" db="EMBL/GenBank/DDBJ databases">
        <authorList>
            <person name="Rincon C."/>
            <person name="Sanders R I."/>
            <person name="Robbins C."/>
            <person name="Chaturvedi A."/>
        </authorList>
    </citation>
    <scope>NUCLEOTIDE SEQUENCE</scope>
    <source>
        <strain evidence="6">CHB12</strain>
    </source>
</reference>
<dbReference type="OrthoDB" id="434240at2759"/>
<evidence type="ECO:0000256" key="2">
    <source>
        <dbReference type="ARBA" id="ARBA00022692"/>
    </source>
</evidence>
<feature type="transmembrane region" description="Helical" evidence="5">
    <location>
        <begin position="81"/>
        <end position="103"/>
    </location>
</feature>
<dbReference type="PANTHER" id="PTHR23515">
    <property type="entry name" value="HIGH-AFFINITY NITRATE TRANSPORTER 2.3"/>
    <property type="match status" value="1"/>
</dbReference>
<evidence type="ECO:0000256" key="5">
    <source>
        <dbReference type="SAM" id="Phobius"/>
    </source>
</evidence>
<dbReference type="Proteomes" id="UP000684084">
    <property type="component" value="Unassembled WGS sequence"/>
</dbReference>
<dbReference type="VEuPathDB" id="FungiDB:FUN_004809"/>
<evidence type="ECO:0000256" key="1">
    <source>
        <dbReference type="ARBA" id="ARBA00004141"/>
    </source>
</evidence>
<dbReference type="GO" id="GO:0015112">
    <property type="term" value="F:nitrate transmembrane transporter activity"/>
    <property type="evidence" value="ECO:0007669"/>
    <property type="project" value="InterPro"/>
</dbReference>
<sequence>MTDDGLSADCNTNLRKTTLYESISFSWLSLSHSFHKCDAAIFFRFLGPLCHLCDHFGPKRVMHGSIAYSTVGLSAIVRSPIGLITVCFFISILGATFVPCQFWTTRMFSKNIVGSATAVRGAGITIYIFGLIAAGINFVPAYHGV</sequence>
<dbReference type="EMBL" id="CAGKOT010000010">
    <property type="protein sequence ID" value="CAB5355811.1"/>
    <property type="molecule type" value="Genomic_DNA"/>
</dbReference>
<protein>
    <submittedName>
        <fullName evidence="7">Uncharacterized protein</fullName>
    </submittedName>
</protein>
<proteinExistence type="predicted"/>
<comment type="caution">
    <text evidence="7">The sequence shown here is derived from an EMBL/GenBank/DDBJ whole genome shotgun (WGS) entry which is preliminary data.</text>
</comment>
<evidence type="ECO:0000313" key="7">
    <source>
        <dbReference type="EMBL" id="PKC69272.1"/>
    </source>
</evidence>
<reference evidence="7 8" key="1">
    <citation type="submission" date="2017-10" db="EMBL/GenBank/DDBJ databases">
        <title>Extensive intraspecific genome diversity in a model arbuscular mycorrhizal fungus.</title>
        <authorList>
            <person name="Chen E.C.H."/>
            <person name="Morin E."/>
            <person name="Baudet D."/>
            <person name="Noel J."/>
            <person name="Ndikumana S."/>
            <person name="Charron P."/>
            <person name="St-Onge C."/>
            <person name="Giorgi J."/>
            <person name="Grigoriev I.V."/>
            <person name="Roux C."/>
            <person name="Martin F.M."/>
            <person name="Corradi N."/>
        </authorList>
    </citation>
    <scope>NUCLEOTIDE SEQUENCE [LARGE SCALE GENOMIC DNA]</scope>
    <source>
        <strain evidence="7 8">A1</strain>
    </source>
</reference>
<dbReference type="SUPFAM" id="SSF103473">
    <property type="entry name" value="MFS general substrate transporter"/>
    <property type="match status" value="1"/>
</dbReference>
<evidence type="ECO:0000313" key="6">
    <source>
        <dbReference type="EMBL" id="CAB5355811.1"/>
    </source>
</evidence>
<dbReference type="VEuPathDB" id="FungiDB:RhiirA1_456216"/>
<name>A0A2I1DTX1_9GLOM</name>
<organism evidence="7 8">
    <name type="scientific">Rhizophagus irregularis</name>
    <dbReference type="NCBI Taxonomy" id="588596"/>
    <lineage>
        <taxon>Eukaryota</taxon>
        <taxon>Fungi</taxon>
        <taxon>Fungi incertae sedis</taxon>
        <taxon>Mucoromycota</taxon>
        <taxon>Glomeromycotina</taxon>
        <taxon>Glomeromycetes</taxon>
        <taxon>Glomerales</taxon>
        <taxon>Glomeraceae</taxon>
        <taxon>Rhizophagus</taxon>
    </lineage>
</organism>
<evidence type="ECO:0000256" key="4">
    <source>
        <dbReference type="ARBA" id="ARBA00023136"/>
    </source>
</evidence>
<dbReference type="VEuPathDB" id="FungiDB:RhiirFUN_006961"/>
<accession>A0A2I1DTX1</accession>
<dbReference type="AlphaFoldDB" id="A0A2I1DTX1"/>
<dbReference type="InterPro" id="IPR036259">
    <property type="entry name" value="MFS_trans_sf"/>
</dbReference>